<name>A0A3G8JIV9_9ACTN</name>
<dbReference type="NCBIfam" id="TIGR03931">
    <property type="entry name" value="T7SS_Rv3446c"/>
    <property type="match status" value="1"/>
</dbReference>
<evidence type="ECO:0000256" key="1">
    <source>
        <dbReference type="SAM" id="MobiDB-lite"/>
    </source>
</evidence>
<evidence type="ECO:0008006" key="5">
    <source>
        <dbReference type="Google" id="ProtNLM"/>
    </source>
</evidence>
<dbReference type="Proteomes" id="UP000271469">
    <property type="component" value="Chromosome"/>
</dbReference>
<evidence type="ECO:0000313" key="3">
    <source>
        <dbReference type="EMBL" id="AZG44964.1"/>
    </source>
</evidence>
<gene>
    <name evidence="3" type="ORF">D7316_01556</name>
</gene>
<dbReference type="AlphaFoldDB" id="A0A3G8JIV9"/>
<proteinExistence type="predicted"/>
<accession>A0A3G8JIV9</accession>
<sequence length="431" mass="45832">MVPAARRPTVVDLAYGQLHLTGARTTDVTALLDAVDVPTVTVGGVRRYGHQAWQAVWHDLGLPDHGPDGPLPVVIGYPSTWGRLRSSVLHRATADLPTTVTLVPRAVLIARSHSDGAMQRCAVVETTHRPTLASDPARPHRARWDVARLRRTAAGWQIEATEVIEPDASDVAAVTESIVDDSVEAVFVDGADTAEVTRAVEVVSTHAVAGRVLAVDRELIRRYGGRTGRTESGDPPVAPVVGPAPTAPRRPTGRWIWAAGAIAVAVAVIAGGVGFLQRGGDDAAPERRVTLGRTSVVVPADWRQTELGASDRGGDRADRTVFADHDDGRRILVVQSEVRSDSTLASVATSLGNRIRQRGDDVVTEFSPTTRFMGRDVISYREAPASGTAIRWYVLVDDGLQVSVGCQAGGAGEAVDVQCERAVSSVRIAPE</sequence>
<dbReference type="OrthoDB" id="4412823at2"/>
<evidence type="ECO:0000256" key="2">
    <source>
        <dbReference type="SAM" id="Phobius"/>
    </source>
</evidence>
<keyword evidence="2" id="KW-1133">Transmembrane helix</keyword>
<organism evidence="3 4">
    <name type="scientific">Gordonia insulae</name>
    <dbReference type="NCBI Taxonomy" id="2420509"/>
    <lineage>
        <taxon>Bacteria</taxon>
        <taxon>Bacillati</taxon>
        <taxon>Actinomycetota</taxon>
        <taxon>Actinomycetes</taxon>
        <taxon>Mycobacteriales</taxon>
        <taxon>Gordoniaceae</taxon>
        <taxon>Gordonia</taxon>
    </lineage>
</organism>
<reference evidence="3 4" key="1">
    <citation type="submission" date="2018-11" db="EMBL/GenBank/DDBJ databases">
        <title>Gordonia insulae sp. nov., isolated from an island soil.</title>
        <authorList>
            <person name="Kim Y.S."/>
            <person name="Kim S.B."/>
        </authorList>
    </citation>
    <scope>NUCLEOTIDE SEQUENCE [LARGE SCALE GENOMIC DNA]</scope>
    <source>
        <strain evidence="3 4">MMS17-SY073</strain>
    </source>
</reference>
<dbReference type="EMBL" id="CP033972">
    <property type="protein sequence ID" value="AZG44964.1"/>
    <property type="molecule type" value="Genomic_DNA"/>
</dbReference>
<keyword evidence="4" id="KW-1185">Reference proteome</keyword>
<feature type="transmembrane region" description="Helical" evidence="2">
    <location>
        <begin position="255"/>
        <end position="276"/>
    </location>
</feature>
<keyword evidence="2" id="KW-0812">Transmembrane</keyword>
<dbReference type="InterPro" id="IPR023840">
    <property type="entry name" value="T7SS_Rv3446c"/>
</dbReference>
<protein>
    <recommendedName>
        <fullName evidence="5">Type VII secretion-associated protein</fullName>
    </recommendedName>
</protein>
<feature type="region of interest" description="Disordered" evidence="1">
    <location>
        <begin position="225"/>
        <end position="246"/>
    </location>
</feature>
<keyword evidence="2" id="KW-0472">Membrane</keyword>
<dbReference type="KEGG" id="gom:D7316_01556"/>
<evidence type="ECO:0000313" key="4">
    <source>
        <dbReference type="Proteomes" id="UP000271469"/>
    </source>
</evidence>